<protein>
    <recommendedName>
        <fullName evidence="3">Set2 Rpb1 interacting domain-containing protein</fullName>
    </recommendedName>
</protein>
<feature type="domain" description="Set2 Rpb1 interacting" evidence="3">
    <location>
        <begin position="365"/>
        <end position="429"/>
    </location>
</feature>
<name>A0A9P0BU53_CHRIL</name>
<dbReference type="GO" id="GO:0005694">
    <property type="term" value="C:chromosome"/>
    <property type="evidence" value="ECO:0007669"/>
    <property type="project" value="InterPro"/>
</dbReference>
<dbReference type="GO" id="GO:0006355">
    <property type="term" value="P:regulation of DNA-templated transcription"/>
    <property type="evidence" value="ECO:0007669"/>
    <property type="project" value="InterPro"/>
</dbReference>
<gene>
    <name evidence="4" type="ORF">CINC_LOCUS7103</name>
</gene>
<keyword evidence="2" id="KW-0539">Nucleus</keyword>
<dbReference type="OrthoDB" id="6594281at2759"/>
<sequence>MAGHNSECDLLDQLLRDDDIIMPLPDFESEPHLLISKVRKHYMEYIIKLLSINYETHHKLINKNLYMPSAIWRCAKTIEMSAAQACMVVQIYRNNIITAVKQLKNDTKKGKLYKKLFTCLNKPPENDKKTQTTNTNKDNNCQCMQNKRKRRCRGSISPKTNKIDNNDHDNDSLDNFNSNAALKDSTVVCSETTVPVHPEPTANPPIDTQECDELMMQLERMFQGDTNDDELYESVLYDKLDTTSHNNISVTSNKDSVIETQAAQIKSLDERLANLTGLIVNNENSVLPKTETKKQRSGSSKWLCEEYFLKQKLYELLDQIRDTDRKEVERIKQKFIDLFGEDSDDEGILSPLDETPEFVISCKERIAPWVVKLLTPHYIKGYIKGKGIFKALAKHLIRLIYQCSKYPEEYEVTSFVSDFLKNHKTIKSEADFMEFKIENI</sequence>
<evidence type="ECO:0000313" key="4">
    <source>
        <dbReference type="EMBL" id="CAH0596309.1"/>
    </source>
</evidence>
<comment type="subcellular location">
    <subcellularLocation>
        <location evidence="1">Nucleus</location>
    </subcellularLocation>
</comment>
<dbReference type="AlphaFoldDB" id="A0A9P0BU53"/>
<evidence type="ECO:0000313" key="5">
    <source>
        <dbReference type="Proteomes" id="UP001154114"/>
    </source>
</evidence>
<reference evidence="4" key="1">
    <citation type="submission" date="2021-12" db="EMBL/GenBank/DDBJ databases">
        <authorList>
            <person name="King R."/>
        </authorList>
    </citation>
    <scope>NUCLEOTIDE SEQUENCE</scope>
</reference>
<evidence type="ECO:0000256" key="2">
    <source>
        <dbReference type="ARBA" id="ARBA00023242"/>
    </source>
</evidence>
<keyword evidence="5" id="KW-1185">Reference proteome</keyword>
<proteinExistence type="predicted"/>
<dbReference type="Proteomes" id="UP001154114">
    <property type="component" value="Chromosome 22"/>
</dbReference>
<dbReference type="Pfam" id="PF08236">
    <property type="entry name" value="SRI"/>
    <property type="match status" value="1"/>
</dbReference>
<evidence type="ECO:0000256" key="1">
    <source>
        <dbReference type="ARBA" id="ARBA00004123"/>
    </source>
</evidence>
<dbReference type="EMBL" id="LR824025">
    <property type="protein sequence ID" value="CAH0596309.1"/>
    <property type="molecule type" value="Genomic_DNA"/>
</dbReference>
<dbReference type="InterPro" id="IPR013257">
    <property type="entry name" value="SRI"/>
</dbReference>
<evidence type="ECO:0000259" key="3">
    <source>
        <dbReference type="Pfam" id="PF08236"/>
    </source>
</evidence>
<accession>A0A9P0BU53</accession>
<organism evidence="4 5">
    <name type="scientific">Chrysodeixis includens</name>
    <name type="common">Soybean looper</name>
    <name type="synonym">Pseudoplusia includens</name>
    <dbReference type="NCBI Taxonomy" id="689277"/>
    <lineage>
        <taxon>Eukaryota</taxon>
        <taxon>Metazoa</taxon>
        <taxon>Ecdysozoa</taxon>
        <taxon>Arthropoda</taxon>
        <taxon>Hexapoda</taxon>
        <taxon>Insecta</taxon>
        <taxon>Pterygota</taxon>
        <taxon>Neoptera</taxon>
        <taxon>Endopterygota</taxon>
        <taxon>Lepidoptera</taxon>
        <taxon>Glossata</taxon>
        <taxon>Ditrysia</taxon>
        <taxon>Noctuoidea</taxon>
        <taxon>Noctuidae</taxon>
        <taxon>Plusiinae</taxon>
        <taxon>Chrysodeixis</taxon>
    </lineage>
</organism>